<dbReference type="CDD" id="cd05233">
    <property type="entry name" value="SDR_c"/>
    <property type="match status" value="1"/>
</dbReference>
<dbReference type="Pfam" id="PF00106">
    <property type="entry name" value="adh_short"/>
    <property type="match status" value="1"/>
</dbReference>
<dbReference type="PIRSF" id="PIRSF000126">
    <property type="entry name" value="11-beta-HSD1"/>
    <property type="match status" value="1"/>
</dbReference>
<dbReference type="GeneID" id="54120641"/>
<sequence>MKHAVLITGASSGIGHASARLFARKGYDLILVGRNQDALKELEEELSFINVEVLSVVKDLSKKHAVEELYEMLKEYPIEILMNNAGFGDYGKFLESDYRKNRDMIRVNILALTEMTYRFGKLMVERGKGKILNVASIAGLCPGPYMNVYYATKAYVLSFSEAMAEELKGTGVTCTCLCPGPTQTNFWQRANVTASPIMKFFKPDTADHVAYKGVEGLMKKRVVVFNNVSGQLLNLAVRVMPRVVIRKSVGFMNGRR</sequence>
<dbReference type="GO" id="GO:0016491">
    <property type="term" value="F:oxidoreductase activity"/>
    <property type="evidence" value="ECO:0007669"/>
    <property type="project" value="UniProtKB-KW"/>
</dbReference>
<proteinExistence type="inferred from homology"/>
<organism evidence="4 5">
    <name type="scientific">Sharpea azabuensis</name>
    <dbReference type="NCBI Taxonomy" id="322505"/>
    <lineage>
        <taxon>Bacteria</taxon>
        <taxon>Bacillati</taxon>
        <taxon>Bacillota</taxon>
        <taxon>Erysipelotrichia</taxon>
        <taxon>Erysipelotrichales</taxon>
        <taxon>Coprobacillaceae</taxon>
        <taxon>Sharpea</taxon>
    </lineage>
</organism>
<name>A0A1H6WDR6_9FIRM</name>
<dbReference type="SUPFAM" id="SSF51735">
    <property type="entry name" value="NAD(P)-binding Rossmann-fold domains"/>
    <property type="match status" value="1"/>
</dbReference>
<dbReference type="Gene3D" id="3.40.50.720">
    <property type="entry name" value="NAD(P)-binding Rossmann-like Domain"/>
    <property type="match status" value="1"/>
</dbReference>
<evidence type="ECO:0000256" key="1">
    <source>
        <dbReference type="ARBA" id="ARBA00006484"/>
    </source>
</evidence>
<gene>
    <name evidence="4" type="ORF">SAMN04487834_105912</name>
</gene>
<accession>A0A1H6WDR6</accession>
<evidence type="ECO:0000256" key="2">
    <source>
        <dbReference type="ARBA" id="ARBA00023002"/>
    </source>
</evidence>
<dbReference type="STRING" id="322505.SAMN04487836_11337"/>
<dbReference type="Proteomes" id="UP000183028">
    <property type="component" value="Unassembled WGS sequence"/>
</dbReference>
<evidence type="ECO:0000256" key="3">
    <source>
        <dbReference type="RuleBase" id="RU000363"/>
    </source>
</evidence>
<reference evidence="5" key="1">
    <citation type="submission" date="2016-10" db="EMBL/GenBank/DDBJ databases">
        <authorList>
            <person name="Varghese N."/>
        </authorList>
    </citation>
    <scope>NUCLEOTIDE SEQUENCE [LARGE SCALE GENOMIC DNA]</scope>
    <source>
        <strain evidence="5">DSM 20406</strain>
    </source>
</reference>
<dbReference type="PANTHER" id="PTHR42901">
    <property type="entry name" value="ALCOHOL DEHYDROGENASE"/>
    <property type="match status" value="1"/>
</dbReference>
<dbReference type="eggNOG" id="COG0300">
    <property type="taxonomic scope" value="Bacteria"/>
</dbReference>
<dbReference type="RefSeq" id="WP_033163252.1">
    <property type="nucleotide sequence ID" value="NZ_CADABK010000060.1"/>
</dbReference>
<dbReference type="AlphaFoldDB" id="A0A1H6WDR6"/>
<dbReference type="PRINTS" id="PR00080">
    <property type="entry name" value="SDRFAMILY"/>
</dbReference>
<dbReference type="PRINTS" id="PR00081">
    <property type="entry name" value="GDHRDH"/>
</dbReference>
<comment type="similarity">
    <text evidence="1 3">Belongs to the short-chain dehydrogenases/reductases (SDR) family.</text>
</comment>
<keyword evidence="2" id="KW-0560">Oxidoreductase</keyword>
<evidence type="ECO:0008006" key="6">
    <source>
        <dbReference type="Google" id="ProtNLM"/>
    </source>
</evidence>
<protein>
    <recommendedName>
        <fullName evidence="6">Short-chain dehydrogenase</fullName>
    </recommendedName>
</protein>
<evidence type="ECO:0000313" key="4">
    <source>
        <dbReference type="EMBL" id="SEJ12247.1"/>
    </source>
</evidence>
<dbReference type="OrthoDB" id="9793345at2"/>
<dbReference type="EMBL" id="FNYK01000059">
    <property type="protein sequence ID" value="SEJ12247.1"/>
    <property type="molecule type" value="Genomic_DNA"/>
</dbReference>
<dbReference type="InterPro" id="IPR036291">
    <property type="entry name" value="NAD(P)-bd_dom_sf"/>
</dbReference>
<dbReference type="InterPro" id="IPR002347">
    <property type="entry name" value="SDR_fam"/>
</dbReference>
<evidence type="ECO:0000313" key="5">
    <source>
        <dbReference type="Proteomes" id="UP000183028"/>
    </source>
</evidence>
<keyword evidence="5" id="KW-1185">Reference proteome</keyword>
<dbReference type="PANTHER" id="PTHR42901:SF1">
    <property type="entry name" value="ALCOHOL DEHYDROGENASE"/>
    <property type="match status" value="1"/>
</dbReference>